<protein>
    <submittedName>
        <fullName evidence="1">Uncharacterized protein</fullName>
    </submittedName>
</protein>
<dbReference type="EMBL" id="JBBNAG010000010">
    <property type="protein sequence ID" value="KAK9100216.1"/>
    <property type="molecule type" value="Genomic_DNA"/>
</dbReference>
<keyword evidence="2" id="KW-1185">Reference proteome</keyword>
<evidence type="ECO:0000313" key="2">
    <source>
        <dbReference type="Proteomes" id="UP001419268"/>
    </source>
</evidence>
<proteinExistence type="predicted"/>
<accession>A0AAP0HXG9</accession>
<dbReference type="Proteomes" id="UP001419268">
    <property type="component" value="Unassembled WGS sequence"/>
</dbReference>
<evidence type="ECO:0000313" key="1">
    <source>
        <dbReference type="EMBL" id="KAK9100216.1"/>
    </source>
</evidence>
<sequence>MTPGQPSITKSLSKASLCSTFAGESCKISHPVISSNFRLFGSPSSGNFARSGKFLTFNS</sequence>
<reference evidence="1 2" key="1">
    <citation type="submission" date="2024-01" db="EMBL/GenBank/DDBJ databases">
        <title>Genome assemblies of Stephania.</title>
        <authorList>
            <person name="Yang L."/>
        </authorList>
    </citation>
    <scope>NUCLEOTIDE SEQUENCE [LARGE SCALE GENOMIC DNA]</scope>
    <source>
        <strain evidence="1">JXDWG</strain>
        <tissue evidence="1">Leaf</tissue>
    </source>
</reference>
<organism evidence="1 2">
    <name type="scientific">Stephania cephalantha</name>
    <dbReference type="NCBI Taxonomy" id="152367"/>
    <lineage>
        <taxon>Eukaryota</taxon>
        <taxon>Viridiplantae</taxon>
        <taxon>Streptophyta</taxon>
        <taxon>Embryophyta</taxon>
        <taxon>Tracheophyta</taxon>
        <taxon>Spermatophyta</taxon>
        <taxon>Magnoliopsida</taxon>
        <taxon>Ranunculales</taxon>
        <taxon>Menispermaceae</taxon>
        <taxon>Menispermoideae</taxon>
        <taxon>Cissampelideae</taxon>
        <taxon>Stephania</taxon>
    </lineage>
</organism>
<comment type="caution">
    <text evidence="1">The sequence shown here is derived from an EMBL/GenBank/DDBJ whole genome shotgun (WGS) entry which is preliminary data.</text>
</comment>
<dbReference type="AlphaFoldDB" id="A0AAP0HXG9"/>
<gene>
    <name evidence="1" type="ORF">Scep_023646</name>
</gene>
<name>A0AAP0HXG9_9MAGN</name>